<evidence type="ECO:0000256" key="1">
    <source>
        <dbReference type="SAM" id="Coils"/>
    </source>
</evidence>
<reference evidence="3 4" key="1">
    <citation type="journal article" date="2016" name="Genome Biol. Evol.">
        <title>Divergent and convergent evolution of fungal pathogenicity.</title>
        <authorList>
            <person name="Shang Y."/>
            <person name="Xiao G."/>
            <person name="Zheng P."/>
            <person name="Cen K."/>
            <person name="Zhan S."/>
            <person name="Wang C."/>
        </authorList>
    </citation>
    <scope>NUCLEOTIDE SEQUENCE [LARGE SCALE GENOMIC DNA]</scope>
    <source>
        <strain evidence="3 4">RCEF 264</strain>
    </source>
</reference>
<feature type="compositionally biased region" description="Low complexity" evidence="2">
    <location>
        <begin position="292"/>
        <end position="309"/>
    </location>
</feature>
<feature type="region of interest" description="Disordered" evidence="2">
    <location>
        <begin position="224"/>
        <end position="309"/>
    </location>
</feature>
<accession>A0A162JFY9</accession>
<feature type="compositionally biased region" description="Low complexity" evidence="2">
    <location>
        <begin position="227"/>
        <end position="244"/>
    </location>
</feature>
<feature type="compositionally biased region" description="Polar residues" evidence="2">
    <location>
        <begin position="122"/>
        <end position="132"/>
    </location>
</feature>
<evidence type="ECO:0000313" key="3">
    <source>
        <dbReference type="EMBL" id="OAA68362.1"/>
    </source>
</evidence>
<keyword evidence="4" id="KW-1185">Reference proteome</keyword>
<name>A0A162JFY9_9HYPO</name>
<feature type="compositionally biased region" description="Basic and acidic residues" evidence="2">
    <location>
        <begin position="355"/>
        <end position="369"/>
    </location>
</feature>
<feature type="coiled-coil region" evidence="1">
    <location>
        <begin position="173"/>
        <end position="207"/>
    </location>
</feature>
<evidence type="ECO:0000313" key="4">
    <source>
        <dbReference type="Proteomes" id="UP000076874"/>
    </source>
</evidence>
<dbReference type="Proteomes" id="UP000076874">
    <property type="component" value="Unassembled WGS sequence"/>
</dbReference>
<feature type="region of interest" description="Disordered" evidence="2">
    <location>
        <begin position="331"/>
        <end position="377"/>
    </location>
</feature>
<comment type="caution">
    <text evidence="3">The sequence shown here is derived from an EMBL/GenBank/DDBJ whole genome shotgun (WGS) entry which is preliminary data.</text>
</comment>
<organism evidence="3 4">
    <name type="scientific">Niveomyces insectorum RCEF 264</name>
    <dbReference type="NCBI Taxonomy" id="1081102"/>
    <lineage>
        <taxon>Eukaryota</taxon>
        <taxon>Fungi</taxon>
        <taxon>Dikarya</taxon>
        <taxon>Ascomycota</taxon>
        <taxon>Pezizomycotina</taxon>
        <taxon>Sordariomycetes</taxon>
        <taxon>Hypocreomycetidae</taxon>
        <taxon>Hypocreales</taxon>
        <taxon>Cordycipitaceae</taxon>
        <taxon>Niveomyces</taxon>
    </lineage>
</organism>
<feature type="compositionally biased region" description="Low complexity" evidence="2">
    <location>
        <begin position="340"/>
        <end position="352"/>
    </location>
</feature>
<keyword evidence="1" id="KW-0175">Coiled coil</keyword>
<gene>
    <name evidence="3" type="ORF">SPI_00557</name>
</gene>
<evidence type="ECO:0000256" key="2">
    <source>
        <dbReference type="SAM" id="MobiDB-lite"/>
    </source>
</evidence>
<dbReference type="AlphaFoldDB" id="A0A162JFY9"/>
<feature type="compositionally biased region" description="Low complexity" evidence="2">
    <location>
        <begin position="255"/>
        <end position="284"/>
    </location>
</feature>
<feature type="compositionally biased region" description="Low complexity" evidence="2">
    <location>
        <begin position="133"/>
        <end position="143"/>
    </location>
</feature>
<dbReference type="EMBL" id="AZHD01000001">
    <property type="protein sequence ID" value="OAA68362.1"/>
    <property type="molecule type" value="Genomic_DNA"/>
</dbReference>
<feature type="region of interest" description="Disordered" evidence="2">
    <location>
        <begin position="113"/>
        <end position="149"/>
    </location>
</feature>
<feature type="region of interest" description="Disordered" evidence="2">
    <location>
        <begin position="50"/>
        <end position="79"/>
    </location>
</feature>
<proteinExistence type="predicted"/>
<feature type="compositionally biased region" description="Acidic residues" evidence="2">
    <location>
        <begin position="56"/>
        <end position="68"/>
    </location>
</feature>
<sequence length="385" mass="41042">MASGFVFRPVDFQTVRVHWSDEQKAQWLNKARDVVSQACHWHTPCAKPAVKRYPIDDEPGDDDDNSDNSDDHGHNNNHAVCLEGSAQTPVVSAVHVRDAVDRLAALVQAVSVPPRVGPGPSCTSAGLKQGANSSSRSSSSSRSDQAGQADVDGRMLEQLEAFLGKCLESQQAHDELLAVNKRMRKRLVKAERALRRSEQRAHVLEQENDVVTCYAMLLEQVSEGEGASTVATVSRPTSPTVSTTDAGDSAPSTRPASPVSTMSAVSTTSTARTAPSVSTMRSASPAPPLRTPPTASTTPTVSRAPTATTPRAMEAVTARILQNAENAVKQVVASTRRAEQAVQPQAADQPPAETSGREREPAICSDAKRAQSCSANNPCATWYPF</sequence>
<protein>
    <submittedName>
        <fullName evidence="3">Uncharacterized protein</fullName>
    </submittedName>
</protein>